<gene>
    <name evidence="1" type="ORF">NYF23_12075</name>
</gene>
<organism evidence="1 2">
    <name type="scientific">SAR92 clade bacterium H455</name>
    <dbReference type="NCBI Taxonomy" id="2974818"/>
    <lineage>
        <taxon>Bacteria</taxon>
        <taxon>Pseudomonadati</taxon>
        <taxon>Pseudomonadota</taxon>
        <taxon>Gammaproteobacteria</taxon>
        <taxon>Cellvibrionales</taxon>
        <taxon>Porticoccaceae</taxon>
        <taxon>SAR92 clade</taxon>
    </lineage>
</organism>
<sequence>MSVFTTIQLGLQSGRYLTGWLKRLSLLFLLSLQAITAFSAASVDNISKAPISPYSATYSAKFSGLEIEAVQRLDEVAPGIYRESLNAKNFLGKIDERSTFSLTDEQLLRPTEYSYIRSVLGRTKTEVQRFDWQNKTLHYQKNDSHKETALHTGQLDMITHRLQLRRDLNAGRRAFSYPVISRGKLKQYDYRVVANEVLETAIGPLATVKVERVVEADSNSQFTAWLARDWEHLIVKLEQKKNGDSHQLELRSAVVNNQTVVPLNIDHQKTDGSTE</sequence>
<dbReference type="InterPro" id="IPR021457">
    <property type="entry name" value="DUF3108"/>
</dbReference>
<reference evidence="1" key="1">
    <citation type="submission" date="2022-08" db="EMBL/GenBank/DDBJ databases">
        <title>Catabolic pathway analysis in culturable SAR92 clade bacteria reveals their overlooked roles in DMSP degradation in coastal seas.</title>
        <authorList>
            <person name="He X."/>
            <person name="Zhang X."/>
            <person name="Zhang Y."/>
        </authorList>
    </citation>
    <scope>NUCLEOTIDE SEQUENCE</scope>
    <source>
        <strain evidence="1">H455</strain>
    </source>
</reference>
<dbReference type="Proteomes" id="UP001059934">
    <property type="component" value="Chromosome"/>
</dbReference>
<evidence type="ECO:0000313" key="2">
    <source>
        <dbReference type="Proteomes" id="UP001059934"/>
    </source>
</evidence>
<name>A0ABY5TQH2_9GAMM</name>
<dbReference type="EMBL" id="CP103416">
    <property type="protein sequence ID" value="UVW34736.1"/>
    <property type="molecule type" value="Genomic_DNA"/>
</dbReference>
<proteinExistence type="predicted"/>
<protein>
    <submittedName>
        <fullName evidence="1">DUF3108 domain-containing protein</fullName>
    </submittedName>
</protein>
<keyword evidence="2" id="KW-1185">Reference proteome</keyword>
<accession>A0ABY5TQH2</accession>
<evidence type="ECO:0000313" key="1">
    <source>
        <dbReference type="EMBL" id="UVW34736.1"/>
    </source>
</evidence>
<dbReference type="Pfam" id="PF11306">
    <property type="entry name" value="DUF3108"/>
    <property type="match status" value="1"/>
</dbReference>